<reference evidence="1" key="1">
    <citation type="submission" date="2022-07" db="EMBL/GenBank/DDBJ databases">
        <title>Genome Sequence of Lecanicillium saksenae.</title>
        <authorList>
            <person name="Buettner E."/>
        </authorList>
    </citation>
    <scope>NUCLEOTIDE SEQUENCE</scope>
    <source>
        <strain evidence="1">VT-O1</strain>
    </source>
</reference>
<evidence type="ECO:0000313" key="2">
    <source>
        <dbReference type="Proteomes" id="UP001148737"/>
    </source>
</evidence>
<sequence length="126" mass="13886">MSETTPLLLGDEAQQRQRAPITGSFFQARSARSICLIIATFSFLLSVAGAVADVPTTRLIEDHICRSYYDEQPGGGGPTKEIDESMCKVDEVQSRMVFLNGWISMIQGTLATRCFSVRNANSLFMD</sequence>
<proteinExistence type="predicted"/>
<keyword evidence="2" id="KW-1185">Reference proteome</keyword>
<dbReference type="EMBL" id="JANAKD010002486">
    <property type="protein sequence ID" value="KAJ3473496.1"/>
    <property type="molecule type" value="Genomic_DNA"/>
</dbReference>
<name>A0ACC1QFC3_9HYPO</name>
<evidence type="ECO:0000313" key="1">
    <source>
        <dbReference type="EMBL" id="KAJ3473496.1"/>
    </source>
</evidence>
<protein>
    <submittedName>
        <fullName evidence="1">Uncharacterized protein</fullName>
    </submittedName>
</protein>
<dbReference type="Proteomes" id="UP001148737">
    <property type="component" value="Unassembled WGS sequence"/>
</dbReference>
<organism evidence="1 2">
    <name type="scientific">Lecanicillium saksenae</name>
    <dbReference type="NCBI Taxonomy" id="468837"/>
    <lineage>
        <taxon>Eukaryota</taxon>
        <taxon>Fungi</taxon>
        <taxon>Dikarya</taxon>
        <taxon>Ascomycota</taxon>
        <taxon>Pezizomycotina</taxon>
        <taxon>Sordariomycetes</taxon>
        <taxon>Hypocreomycetidae</taxon>
        <taxon>Hypocreales</taxon>
        <taxon>Cordycipitaceae</taxon>
        <taxon>Lecanicillium</taxon>
    </lineage>
</organism>
<accession>A0ACC1QFC3</accession>
<comment type="caution">
    <text evidence="1">The sequence shown here is derived from an EMBL/GenBank/DDBJ whole genome shotgun (WGS) entry which is preliminary data.</text>
</comment>
<gene>
    <name evidence="1" type="ORF">NLG97_g10272</name>
</gene>